<evidence type="ECO:0000313" key="2">
    <source>
        <dbReference type="EMBL" id="CAA7061910.1"/>
    </source>
</evidence>
<dbReference type="EMBL" id="CACVBM020001906">
    <property type="protein sequence ID" value="CAA7061910.1"/>
    <property type="molecule type" value="Genomic_DNA"/>
</dbReference>
<dbReference type="InterPro" id="IPR024593">
    <property type="entry name" value="DUF3444"/>
</dbReference>
<reference evidence="2" key="1">
    <citation type="submission" date="2020-01" db="EMBL/GenBank/DDBJ databases">
        <authorList>
            <person name="Mishra B."/>
        </authorList>
    </citation>
    <scope>NUCLEOTIDE SEQUENCE [LARGE SCALE GENOMIC DNA]</scope>
</reference>
<protein>
    <recommendedName>
        <fullName evidence="1">DUF3444 domain-containing protein</fullName>
    </recommendedName>
</protein>
<dbReference type="PANTHER" id="PTHR45089">
    <property type="entry name" value="DNAJ HEAT SHOCK AMINO-TERMINAL DOMAIN PROTEIN-RELATED"/>
    <property type="match status" value="1"/>
</dbReference>
<evidence type="ECO:0000259" key="1">
    <source>
        <dbReference type="Pfam" id="PF11926"/>
    </source>
</evidence>
<evidence type="ECO:0000313" key="3">
    <source>
        <dbReference type="Proteomes" id="UP000467841"/>
    </source>
</evidence>
<proteinExistence type="predicted"/>
<dbReference type="AlphaFoldDB" id="A0A6D2L7Y7"/>
<accession>A0A6D2L7Y7</accession>
<sequence>MLTSWTKLHYLIQSKRKSFPLEPGQFWSFYGGKVNLPLYYCRIQKITLTQEFEQGAVVKLHVNKLKATPSPENVIQWADKNMPVGCGTFLVMGSFVLLTPDNVSHQIVPHTSTSGSEYTILPKNGEVWAVYRSWTHRLNVFDLEMNHLDYDIVEVLDDAFDYKVLALEAVFIDSEDEEKKTVFRAAERRHPGCDDEDGSEVIFTIPKSKMLRFSHQIPATRITKEIQGALNEVFEVDRRALPESLNVRPLSKGSKRRLGKDSFF</sequence>
<dbReference type="PANTHER" id="PTHR45089:SF50">
    <property type="entry name" value="DNAJ HEAT SHOCK AMINO-TERMINAL DOMAIN PROTEIN-RELATED"/>
    <property type="match status" value="1"/>
</dbReference>
<comment type="caution">
    <text evidence="2">The sequence shown here is derived from an EMBL/GenBank/DDBJ whole genome shotgun (WGS) entry which is preliminary data.</text>
</comment>
<dbReference type="OrthoDB" id="10250354at2759"/>
<dbReference type="Proteomes" id="UP000467841">
    <property type="component" value="Unassembled WGS sequence"/>
</dbReference>
<dbReference type="Pfam" id="PF11926">
    <property type="entry name" value="DUF3444"/>
    <property type="match status" value="1"/>
</dbReference>
<feature type="domain" description="DUF3444" evidence="1">
    <location>
        <begin position="14"/>
        <end position="225"/>
    </location>
</feature>
<name>A0A6D2L7Y7_9BRAS</name>
<organism evidence="2 3">
    <name type="scientific">Microthlaspi erraticum</name>
    <dbReference type="NCBI Taxonomy" id="1685480"/>
    <lineage>
        <taxon>Eukaryota</taxon>
        <taxon>Viridiplantae</taxon>
        <taxon>Streptophyta</taxon>
        <taxon>Embryophyta</taxon>
        <taxon>Tracheophyta</taxon>
        <taxon>Spermatophyta</taxon>
        <taxon>Magnoliopsida</taxon>
        <taxon>eudicotyledons</taxon>
        <taxon>Gunneridae</taxon>
        <taxon>Pentapetalae</taxon>
        <taxon>rosids</taxon>
        <taxon>malvids</taxon>
        <taxon>Brassicales</taxon>
        <taxon>Brassicaceae</taxon>
        <taxon>Coluteocarpeae</taxon>
        <taxon>Microthlaspi</taxon>
    </lineage>
</organism>
<keyword evidence="3" id="KW-1185">Reference proteome</keyword>
<gene>
    <name evidence="2" type="ORF">MERR_LOCUS49146</name>
</gene>